<dbReference type="InterPro" id="IPR000719">
    <property type="entry name" value="Prot_kinase_dom"/>
</dbReference>
<proteinExistence type="predicted"/>
<evidence type="ECO:0000259" key="2">
    <source>
        <dbReference type="PROSITE" id="PS50011"/>
    </source>
</evidence>
<keyword evidence="4" id="KW-1185">Reference proteome</keyword>
<dbReference type="SUPFAM" id="SSF56112">
    <property type="entry name" value="Protein kinase-like (PK-like)"/>
    <property type="match status" value="1"/>
</dbReference>
<dbReference type="Pfam" id="PF00069">
    <property type="entry name" value="Pkinase"/>
    <property type="match status" value="1"/>
</dbReference>
<evidence type="ECO:0000313" key="3">
    <source>
        <dbReference type="EMBL" id="PWA67683.1"/>
    </source>
</evidence>
<keyword evidence="3" id="KW-0808">Transferase</keyword>
<name>A0A2U1N2G3_ARTAN</name>
<dbReference type="Proteomes" id="UP000245207">
    <property type="component" value="Unassembled WGS sequence"/>
</dbReference>
<comment type="caution">
    <text evidence="3">The sequence shown here is derived from an EMBL/GenBank/DDBJ whole genome shotgun (WGS) entry which is preliminary data.</text>
</comment>
<reference evidence="3 4" key="1">
    <citation type="journal article" date="2018" name="Mol. Plant">
        <title>The genome of Artemisia annua provides insight into the evolution of Asteraceae family and artemisinin biosynthesis.</title>
        <authorList>
            <person name="Shen Q."/>
            <person name="Zhang L."/>
            <person name="Liao Z."/>
            <person name="Wang S."/>
            <person name="Yan T."/>
            <person name="Shi P."/>
            <person name="Liu M."/>
            <person name="Fu X."/>
            <person name="Pan Q."/>
            <person name="Wang Y."/>
            <person name="Lv Z."/>
            <person name="Lu X."/>
            <person name="Zhang F."/>
            <person name="Jiang W."/>
            <person name="Ma Y."/>
            <person name="Chen M."/>
            <person name="Hao X."/>
            <person name="Li L."/>
            <person name="Tang Y."/>
            <person name="Lv G."/>
            <person name="Zhou Y."/>
            <person name="Sun X."/>
            <person name="Brodelius P.E."/>
            <person name="Rose J.K.C."/>
            <person name="Tang K."/>
        </authorList>
    </citation>
    <scope>NUCLEOTIDE SEQUENCE [LARGE SCALE GENOMIC DNA]</scope>
    <source>
        <strain evidence="4">cv. Huhao1</strain>
        <tissue evidence="3">Leaf</tissue>
    </source>
</reference>
<evidence type="ECO:0000313" key="4">
    <source>
        <dbReference type="Proteomes" id="UP000245207"/>
    </source>
</evidence>
<keyword evidence="1" id="KW-0175">Coiled coil</keyword>
<dbReference type="Gene3D" id="1.10.510.10">
    <property type="entry name" value="Transferase(Phosphotransferase) domain 1"/>
    <property type="match status" value="1"/>
</dbReference>
<dbReference type="AlphaFoldDB" id="A0A2U1N2G3"/>
<accession>A0A2U1N2G3</accession>
<dbReference type="GO" id="GO:0005524">
    <property type="term" value="F:ATP binding"/>
    <property type="evidence" value="ECO:0007669"/>
    <property type="project" value="InterPro"/>
</dbReference>
<feature type="domain" description="Protein kinase" evidence="2">
    <location>
        <begin position="1"/>
        <end position="238"/>
    </location>
</feature>
<keyword evidence="3" id="KW-0418">Kinase</keyword>
<dbReference type="InterPro" id="IPR011009">
    <property type="entry name" value="Kinase-like_dom_sf"/>
</dbReference>
<dbReference type="OrthoDB" id="1741172at2759"/>
<dbReference type="PANTHER" id="PTHR45621">
    <property type="entry name" value="OS01G0588500 PROTEIN-RELATED"/>
    <property type="match status" value="1"/>
</dbReference>
<dbReference type="SMART" id="SM00220">
    <property type="entry name" value="S_TKc"/>
    <property type="match status" value="1"/>
</dbReference>
<dbReference type="InterPro" id="IPR050823">
    <property type="entry name" value="Plant_Ser_Thr_Prot_Kinase"/>
</dbReference>
<dbReference type="GO" id="GO:0004672">
    <property type="term" value="F:protein kinase activity"/>
    <property type="evidence" value="ECO:0007669"/>
    <property type="project" value="InterPro"/>
</dbReference>
<dbReference type="PROSITE" id="PS50011">
    <property type="entry name" value="PROTEIN_KINASE_DOM"/>
    <property type="match status" value="1"/>
</dbReference>
<organism evidence="3 4">
    <name type="scientific">Artemisia annua</name>
    <name type="common">Sweet wormwood</name>
    <dbReference type="NCBI Taxonomy" id="35608"/>
    <lineage>
        <taxon>Eukaryota</taxon>
        <taxon>Viridiplantae</taxon>
        <taxon>Streptophyta</taxon>
        <taxon>Embryophyta</taxon>
        <taxon>Tracheophyta</taxon>
        <taxon>Spermatophyta</taxon>
        <taxon>Magnoliopsida</taxon>
        <taxon>eudicotyledons</taxon>
        <taxon>Gunneridae</taxon>
        <taxon>Pentapetalae</taxon>
        <taxon>asterids</taxon>
        <taxon>campanulids</taxon>
        <taxon>Asterales</taxon>
        <taxon>Asteraceae</taxon>
        <taxon>Asteroideae</taxon>
        <taxon>Anthemideae</taxon>
        <taxon>Artemisiinae</taxon>
        <taxon>Artemisia</taxon>
    </lineage>
</organism>
<dbReference type="STRING" id="35608.A0A2U1N2G3"/>
<evidence type="ECO:0000256" key="1">
    <source>
        <dbReference type="SAM" id="Coils"/>
    </source>
</evidence>
<dbReference type="EMBL" id="PKPP01003787">
    <property type="protein sequence ID" value="PWA67683.1"/>
    <property type="molecule type" value="Genomic_DNA"/>
</dbReference>
<gene>
    <name evidence="3" type="ORF">CTI12_AA315670</name>
</gene>
<protein>
    <submittedName>
        <fullName evidence="3">Protein kinase, ATP binding site-containing protein</fullName>
    </submittedName>
</protein>
<feature type="coiled-coil region" evidence="1">
    <location>
        <begin position="200"/>
        <end position="234"/>
    </location>
</feature>
<sequence>MRSGRLDRKIEFPHPSEEVRALILQMNKMEHYMIAATRYDRKTTECLYVSSCPEATWESIYSKVALDAANALAYLHNQEAKQVHHDFKSSSILLDFDYNAKLCTLWLAKDGPVDGNSHASTRVVGTNGYAAPECIDTGDSNVTSDIYTFGVVLLEILTGWRCIDKKLPPDEQMLEKHSNILRSRCWCQGVQQGSSLLDVIQEQENVLQECVNQLETVEKTRSSLISQLKEALQDQSYWARASSALANS</sequence>